<dbReference type="VEuPathDB" id="AmoebaDB:NfTy_079530"/>
<feature type="region of interest" description="Disordered" evidence="1">
    <location>
        <begin position="35"/>
        <end position="54"/>
    </location>
</feature>
<reference evidence="2 3" key="1">
    <citation type="journal article" date="2019" name="Sci. Rep.">
        <title>Nanopore sequencing improves the draft genome of the human pathogenic amoeba Naegleria fowleri.</title>
        <authorList>
            <person name="Liechti N."/>
            <person name="Schurch N."/>
            <person name="Bruggmann R."/>
            <person name="Wittwer M."/>
        </authorList>
    </citation>
    <scope>NUCLEOTIDE SEQUENCE [LARGE SCALE GENOMIC DNA]</scope>
    <source>
        <strain evidence="2 3">ATCC 30894</strain>
    </source>
</reference>
<dbReference type="GeneID" id="68120112"/>
<sequence>MVLIDQNKSSNNEKTTNNRNVFSFGTASTNSPFTFGRMNSNSNETSVNDSSDSGLLSATSNKDLTTTSAAVTNITNLVGSTATITTQSKENAQSTYPTFKATTEGSDFSERFIYHSLSKMEAFKNMSFEECRWNYMSGKPFTNTAGTISPDIQKELQQLTHERQVLAPFILAIPTTLKMLDDRINQIKSQQQTQLTSSNKSIEKTSLPSTSSLQAKQPRTDSSKGKFSFAGNSTNSQALSSSGFSFGCSSSSIVQHI</sequence>
<gene>
    <name evidence="2" type="ORF">FDP41_012897</name>
</gene>
<comment type="caution">
    <text evidence="2">The sequence shown here is derived from an EMBL/GenBank/DDBJ whole genome shotgun (WGS) entry which is preliminary data.</text>
</comment>
<feature type="compositionally biased region" description="Low complexity" evidence="1">
    <location>
        <begin position="240"/>
        <end position="257"/>
    </location>
</feature>
<feature type="compositionally biased region" description="Polar residues" evidence="1">
    <location>
        <begin position="230"/>
        <end position="239"/>
    </location>
</feature>
<keyword evidence="3" id="KW-1185">Reference proteome</keyword>
<name>A0A6A5C742_NAEFO</name>
<dbReference type="RefSeq" id="XP_044565822.1">
    <property type="nucleotide sequence ID" value="XM_044703466.1"/>
</dbReference>
<organism evidence="2 3">
    <name type="scientific">Naegleria fowleri</name>
    <name type="common">Brain eating amoeba</name>
    <dbReference type="NCBI Taxonomy" id="5763"/>
    <lineage>
        <taxon>Eukaryota</taxon>
        <taxon>Discoba</taxon>
        <taxon>Heterolobosea</taxon>
        <taxon>Tetramitia</taxon>
        <taxon>Eutetramitia</taxon>
        <taxon>Vahlkampfiidae</taxon>
        <taxon>Naegleria</taxon>
    </lineage>
</organism>
<accession>A0A6A5C742</accession>
<feature type="region of interest" description="Disordered" evidence="1">
    <location>
        <begin position="1"/>
        <end position="23"/>
    </location>
</feature>
<evidence type="ECO:0000313" key="2">
    <source>
        <dbReference type="EMBL" id="KAF0981109.1"/>
    </source>
</evidence>
<protein>
    <submittedName>
        <fullName evidence="2">Uncharacterized protein</fullName>
    </submittedName>
</protein>
<feature type="region of interest" description="Disordered" evidence="1">
    <location>
        <begin position="190"/>
        <end position="257"/>
    </location>
</feature>
<proteinExistence type="predicted"/>
<dbReference type="EMBL" id="VFQX01000016">
    <property type="protein sequence ID" value="KAF0981109.1"/>
    <property type="molecule type" value="Genomic_DNA"/>
</dbReference>
<evidence type="ECO:0000313" key="3">
    <source>
        <dbReference type="Proteomes" id="UP000444721"/>
    </source>
</evidence>
<dbReference type="AlphaFoldDB" id="A0A6A5C742"/>
<evidence type="ECO:0000256" key="1">
    <source>
        <dbReference type="SAM" id="MobiDB-lite"/>
    </source>
</evidence>
<dbReference type="Proteomes" id="UP000444721">
    <property type="component" value="Unassembled WGS sequence"/>
</dbReference>
<dbReference type="VEuPathDB" id="AmoebaDB:FDP41_012897"/>
<dbReference type="OrthoDB" id="10655613at2759"/>
<feature type="compositionally biased region" description="Polar residues" evidence="1">
    <location>
        <begin position="190"/>
        <end position="217"/>
    </location>
</feature>
<dbReference type="VEuPathDB" id="AmoebaDB:NF0098220"/>
<feature type="compositionally biased region" description="Low complexity" evidence="1">
    <location>
        <begin position="7"/>
        <end position="20"/>
    </location>
</feature>